<dbReference type="PANTHER" id="PTHR37299">
    <property type="entry name" value="TRANSCRIPTIONAL REGULATOR-RELATED"/>
    <property type="match status" value="1"/>
</dbReference>
<feature type="domain" description="HTH LytTR-type" evidence="3">
    <location>
        <begin position="136"/>
        <end position="206"/>
    </location>
</feature>
<dbReference type="GO" id="GO:0003677">
    <property type="term" value="F:DNA binding"/>
    <property type="evidence" value="ECO:0007669"/>
    <property type="project" value="InterPro"/>
</dbReference>
<dbReference type="AlphaFoldDB" id="A0A1I0Q3A0"/>
<feature type="modified residue" description="4-aspartylphosphate" evidence="1">
    <location>
        <position position="53"/>
    </location>
</feature>
<dbReference type="Pfam" id="PF00072">
    <property type="entry name" value="Response_reg"/>
    <property type="match status" value="1"/>
</dbReference>
<dbReference type="GeneID" id="99986686"/>
<dbReference type="RefSeq" id="WP_090258413.1">
    <property type="nucleotide sequence ID" value="NZ_FOIR01000002.1"/>
</dbReference>
<dbReference type="InterPro" id="IPR046947">
    <property type="entry name" value="LytR-like"/>
</dbReference>
<proteinExistence type="predicted"/>
<organism evidence="4 5">
    <name type="scientific">Roseivirga pacifica</name>
    <dbReference type="NCBI Taxonomy" id="1267423"/>
    <lineage>
        <taxon>Bacteria</taxon>
        <taxon>Pseudomonadati</taxon>
        <taxon>Bacteroidota</taxon>
        <taxon>Cytophagia</taxon>
        <taxon>Cytophagales</taxon>
        <taxon>Roseivirgaceae</taxon>
        <taxon>Roseivirga</taxon>
    </lineage>
</organism>
<dbReference type="SMART" id="SM00448">
    <property type="entry name" value="REC"/>
    <property type="match status" value="1"/>
</dbReference>
<dbReference type="Pfam" id="PF04397">
    <property type="entry name" value="LytTR"/>
    <property type="match status" value="1"/>
</dbReference>
<gene>
    <name evidence="4" type="ORF">SAMN05216290_1969</name>
</gene>
<dbReference type="Gene3D" id="2.40.50.1020">
    <property type="entry name" value="LytTr DNA-binding domain"/>
    <property type="match status" value="1"/>
</dbReference>
<name>A0A1I0Q3A0_9BACT</name>
<evidence type="ECO:0000256" key="1">
    <source>
        <dbReference type="PROSITE-ProRule" id="PRU00169"/>
    </source>
</evidence>
<dbReference type="InterPro" id="IPR011006">
    <property type="entry name" value="CheY-like_superfamily"/>
</dbReference>
<evidence type="ECO:0000259" key="2">
    <source>
        <dbReference type="PROSITE" id="PS50110"/>
    </source>
</evidence>
<dbReference type="GO" id="GO:0000156">
    <property type="term" value="F:phosphorelay response regulator activity"/>
    <property type="evidence" value="ECO:0007669"/>
    <property type="project" value="InterPro"/>
</dbReference>
<dbReference type="PROSITE" id="PS50930">
    <property type="entry name" value="HTH_LYTTR"/>
    <property type="match status" value="1"/>
</dbReference>
<evidence type="ECO:0000313" key="5">
    <source>
        <dbReference type="Proteomes" id="UP000199437"/>
    </source>
</evidence>
<dbReference type="InterPro" id="IPR001789">
    <property type="entry name" value="Sig_transdc_resp-reg_receiver"/>
</dbReference>
<dbReference type="OrthoDB" id="1646880at2"/>
<dbReference type="STRING" id="1267423.SAMN05216290_1969"/>
<reference evidence="5" key="1">
    <citation type="submission" date="2016-10" db="EMBL/GenBank/DDBJ databases">
        <authorList>
            <person name="Varghese N."/>
            <person name="Submissions S."/>
        </authorList>
    </citation>
    <scope>NUCLEOTIDE SEQUENCE [LARGE SCALE GENOMIC DNA]</scope>
    <source>
        <strain evidence="5">CGMCC 1.12402</strain>
    </source>
</reference>
<feature type="domain" description="Response regulatory" evidence="2">
    <location>
        <begin position="2"/>
        <end position="113"/>
    </location>
</feature>
<dbReference type="SMART" id="SM00850">
    <property type="entry name" value="LytTR"/>
    <property type="match status" value="1"/>
</dbReference>
<dbReference type="PROSITE" id="PS50110">
    <property type="entry name" value="RESPONSE_REGULATORY"/>
    <property type="match status" value="1"/>
</dbReference>
<dbReference type="EMBL" id="FOIR01000002">
    <property type="protein sequence ID" value="SEW21352.1"/>
    <property type="molecule type" value="Genomic_DNA"/>
</dbReference>
<dbReference type="InterPro" id="IPR007492">
    <property type="entry name" value="LytTR_DNA-bd_dom"/>
</dbReference>
<accession>A0A1I0Q3A0</accession>
<dbReference type="Proteomes" id="UP000199437">
    <property type="component" value="Unassembled WGS sequence"/>
</dbReference>
<keyword evidence="5" id="KW-1185">Reference proteome</keyword>
<evidence type="ECO:0000259" key="3">
    <source>
        <dbReference type="PROSITE" id="PS50930"/>
    </source>
</evidence>
<dbReference type="PANTHER" id="PTHR37299:SF1">
    <property type="entry name" value="STAGE 0 SPORULATION PROTEIN A HOMOLOG"/>
    <property type="match status" value="1"/>
</dbReference>
<evidence type="ECO:0000313" key="4">
    <source>
        <dbReference type="EMBL" id="SEW21352.1"/>
    </source>
</evidence>
<keyword evidence="1" id="KW-0597">Phosphoprotein</keyword>
<dbReference type="Gene3D" id="3.40.50.2300">
    <property type="match status" value="1"/>
</dbReference>
<dbReference type="SUPFAM" id="SSF52172">
    <property type="entry name" value="CheY-like"/>
    <property type="match status" value="1"/>
</dbReference>
<protein>
    <submittedName>
        <fullName evidence="4">Two component transcriptional regulator, LytTR family</fullName>
    </submittedName>
</protein>
<sequence length="236" mass="27025">MRCIVIEDENPAQEVLKEYLAQCPSLSLHAVYNNALDAQAALNSGQVDLLFLDINLPLISGIDLLKSLKNSPQVIITTAYPEYALEGFDLDVTDYLLKPFSFARFLKATNKALKQFNGGEERNRQIQQPEQKFEPLIFNIDKVLYKVDPDTVLYVASDRDYITFYTEARKYVMVGALSRWEKLLPQSKFLRIHRSYIVNLNAVKQVNGNQVTIGKQVLPLGRKYKPFFIEKFGRPT</sequence>